<dbReference type="Proteomes" id="UP001597118">
    <property type="component" value="Unassembled WGS sequence"/>
</dbReference>
<keyword evidence="2" id="KW-1185">Reference proteome</keyword>
<accession>A0ABW4IC10</accession>
<sequence length="215" mass="24903">MESHLTDHLVNLLDHDVRAPMKNFVYFLSLSESDALDYGKFSMKPFLEPFFASSSFFVENFIIWNKIIKEGACLAKPYYVSEIIKEIKESFSYQLAAKNIHIIFDGEQTQFLAIDRLTFSFVLKNIFFTTINYSNKGNVICVKLSGDHRVLEISSIDMFMPSNKIERIFNMEEYKNVSGRDIGVLLSQYVLRSFDSSFSYVQNDSGEGVFKWYLS</sequence>
<organism evidence="1 2">
    <name type="scientific">Pseudopedobacter beijingensis</name>
    <dbReference type="NCBI Taxonomy" id="1207056"/>
    <lineage>
        <taxon>Bacteria</taxon>
        <taxon>Pseudomonadati</taxon>
        <taxon>Bacteroidota</taxon>
        <taxon>Sphingobacteriia</taxon>
        <taxon>Sphingobacteriales</taxon>
        <taxon>Sphingobacteriaceae</taxon>
        <taxon>Pseudopedobacter</taxon>
    </lineage>
</organism>
<protein>
    <recommendedName>
        <fullName evidence="3">Histidine kinase-, DNA gyrase B-, and HSP90-like ATPase</fullName>
    </recommendedName>
</protein>
<dbReference type="RefSeq" id="WP_379662344.1">
    <property type="nucleotide sequence ID" value="NZ_JBHUDG010000012.1"/>
</dbReference>
<gene>
    <name evidence="1" type="ORF">ACFSAH_08765</name>
</gene>
<name>A0ABW4IC10_9SPHI</name>
<evidence type="ECO:0008006" key="3">
    <source>
        <dbReference type="Google" id="ProtNLM"/>
    </source>
</evidence>
<proteinExistence type="predicted"/>
<dbReference type="EMBL" id="JBHUDG010000012">
    <property type="protein sequence ID" value="MFD1629967.1"/>
    <property type="molecule type" value="Genomic_DNA"/>
</dbReference>
<evidence type="ECO:0000313" key="1">
    <source>
        <dbReference type="EMBL" id="MFD1629967.1"/>
    </source>
</evidence>
<evidence type="ECO:0000313" key="2">
    <source>
        <dbReference type="Proteomes" id="UP001597118"/>
    </source>
</evidence>
<comment type="caution">
    <text evidence="1">The sequence shown here is derived from an EMBL/GenBank/DDBJ whole genome shotgun (WGS) entry which is preliminary data.</text>
</comment>
<dbReference type="Gene3D" id="3.30.565.10">
    <property type="entry name" value="Histidine kinase-like ATPase, C-terminal domain"/>
    <property type="match status" value="1"/>
</dbReference>
<dbReference type="InterPro" id="IPR036890">
    <property type="entry name" value="HATPase_C_sf"/>
</dbReference>
<dbReference type="SUPFAM" id="SSF55874">
    <property type="entry name" value="ATPase domain of HSP90 chaperone/DNA topoisomerase II/histidine kinase"/>
    <property type="match status" value="1"/>
</dbReference>
<reference evidence="2" key="1">
    <citation type="journal article" date="2019" name="Int. J. Syst. Evol. Microbiol.">
        <title>The Global Catalogue of Microorganisms (GCM) 10K type strain sequencing project: providing services to taxonomists for standard genome sequencing and annotation.</title>
        <authorList>
            <consortium name="The Broad Institute Genomics Platform"/>
            <consortium name="The Broad Institute Genome Sequencing Center for Infectious Disease"/>
            <person name="Wu L."/>
            <person name="Ma J."/>
        </authorList>
    </citation>
    <scope>NUCLEOTIDE SEQUENCE [LARGE SCALE GENOMIC DNA]</scope>
    <source>
        <strain evidence="2">CCUG 53762</strain>
    </source>
</reference>